<proteinExistence type="predicted"/>
<reference evidence="3" key="1">
    <citation type="submission" date="2016-03" db="EMBL/GenBank/DDBJ databases">
        <authorList>
            <person name="Guldener U."/>
        </authorList>
    </citation>
    <scope>NUCLEOTIDE SEQUENCE [LARGE SCALE GENOMIC DNA]</scope>
</reference>
<evidence type="ECO:0000313" key="3">
    <source>
        <dbReference type="Proteomes" id="UP000177625"/>
    </source>
</evidence>
<evidence type="ECO:0000313" key="2">
    <source>
        <dbReference type="EMBL" id="CZT40933.1"/>
    </source>
</evidence>
<name>A0A1E1LVP1_RHYSE</name>
<protein>
    <submittedName>
        <fullName evidence="2">Uncharacterized protein</fullName>
    </submittedName>
</protein>
<dbReference type="Proteomes" id="UP000177625">
    <property type="component" value="Unassembled WGS sequence"/>
</dbReference>
<dbReference type="AlphaFoldDB" id="A0A1E1LVP1"/>
<keyword evidence="3" id="KW-1185">Reference proteome</keyword>
<sequence>MSITVRSLFRTVIFARSSPLIGQQRGDLIIKVIEYDLEASNQDGDHLVLKTASFTVSHQKLLDNCDSAPFKAMLNGAFLEGRSSVIALHDDSVASIELWLRRFYDAFNNKSYEVPILEVWNAIGVGRKYLFHGEKLNEWFAAYYNRQNVRGLELDDLKEWLYPCKALDHPKGFAFVTKTLVYQGTGHIQEKNPSRYRELHVEGRVIQQLNAARGSMRKEIIKGLFNPLERFCGRKCAAQAKSVMAYLNALIRTGVWPIYDLQSKSNKAIIESPGFVNWTCAKPDDACMSCLFNLSGQNVTRTSGIVLGYWNGLCLDCMDISDPHSGDLDDDYWRHNDLMDWGDGCRLNHERNTWYFSFMGRSEIMSAFNTAQQDRKKAREASQRGIKRKQPGPNDEDES</sequence>
<evidence type="ECO:0000256" key="1">
    <source>
        <dbReference type="SAM" id="MobiDB-lite"/>
    </source>
</evidence>
<feature type="compositionally biased region" description="Basic and acidic residues" evidence="1">
    <location>
        <begin position="373"/>
        <end position="382"/>
    </location>
</feature>
<accession>A0A1E1LVP1</accession>
<gene>
    <name evidence="2" type="ORF">RSE6_00607</name>
</gene>
<dbReference type="EMBL" id="FJVC01000009">
    <property type="protein sequence ID" value="CZT40933.1"/>
    <property type="molecule type" value="Genomic_DNA"/>
</dbReference>
<feature type="region of interest" description="Disordered" evidence="1">
    <location>
        <begin position="370"/>
        <end position="399"/>
    </location>
</feature>
<organism evidence="2 3">
    <name type="scientific">Rhynchosporium secalis</name>
    <name type="common">Barley scald fungus</name>
    <dbReference type="NCBI Taxonomy" id="38038"/>
    <lineage>
        <taxon>Eukaryota</taxon>
        <taxon>Fungi</taxon>
        <taxon>Dikarya</taxon>
        <taxon>Ascomycota</taxon>
        <taxon>Pezizomycotina</taxon>
        <taxon>Leotiomycetes</taxon>
        <taxon>Helotiales</taxon>
        <taxon>Ploettnerulaceae</taxon>
        <taxon>Rhynchosporium</taxon>
    </lineage>
</organism>